<accession>A0A348AFT9</accession>
<dbReference type="AlphaFoldDB" id="A0A348AFT9"/>
<protein>
    <submittedName>
        <fullName evidence="3">Cyclic di-GMP phosphodiesterase response regulator RpfG</fullName>
        <ecNumber evidence="3">3.1.4.52</ecNumber>
    </submittedName>
</protein>
<evidence type="ECO:0000259" key="1">
    <source>
        <dbReference type="PROSITE" id="PS51831"/>
    </source>
</evidence>
<keyword evidence="4" id="KW-1185">Reference proteome</keyword>
<evidence type="ECO:0000313" key="3">
    <source>
        <dbReference type="EMBL" id="BBB89937.1"/>
    </source>
</evidence>
<dbReference type="Gene3D" id="1.10.3210.10">
    <property type="entry name" value="Hypothetical protein af1432"/>
    <property type="match status" value="1"/>
</dbReference>
<feature type="domain" description="HD-GYP" evidence="2">
    <location>
        <begin position="130"/>
        <end position="312"/>
    </location>
</feature>
<gene>
    <name evidence="3" type="primary">rpfG_1</name>
    <name evidence="3" type="ORF">MAMMFC1_00577</name>
</gene>
<dbReference type="PROSITE" id="PS51832">
    <property type="entry name" value="HD_GYP"/>
    <property type="match status" value="1"/>
</dbReference>
<organism evidence="3 4">
    <name type="scientific">Methylomusa anaerophila</name>
    <dbReference type="NCBI Taxonomy" id="1930071"/>
    <lineage>
        <taxon>Bacteria</taxon>
        <taxon>Bacillati</taxon>
        <taxon>Bacillota</taxon>
        <taxon>Negativicutes</taxon>
        <taxon>Selenomonadales</taxon>
        <taxon>Sporomusaceae</taxon>
        <taxon>Methylomusa</taxon>
    </lineage>
</organism>
<dbReference type="EC" id="3.1.4.52" evidence="3"/>
<dbReference type="CDD" id="cd00077">
    <property type="entry name" value="HDc"/>
    <property type="match status" value="1"/>
</dbReference>
<reference evidence="3 4" key="1">
    <citation type="journal article" date="2018" name="Int. J. Syst. Evol. Microbiol.">
        <title>Methylomusa anaerophila gen. nov., sp. nov., an anaerobic methanol-utilizing bacterium isolated from a microbial fuel cell.</title>
        <authorList>
            <person name="Amano N."/>
            <person name="Yamamuro A."/>
            <person name="Miyahara M."/>
            <person name="Kouzuma A."/>
            <person name="Abe T."/>
            <person name="Watanabe K."/>
        </authorList>
    </citation>
    <scope>NUCLEOTIDE SEQUENCE [LARGE SCALE GENOMIC DNA]</scope>
    <source>
        <strain evidence="3 4">MMFC1</strain>
    </source>
</reference>
<dbReference type="GO" id="GO:0071111">
    <property type="term" value="F:cyclic-guanylate-specific phosphodiesterase activity"/>
    <property type="evidence" value="ECO:0007669"/>
    <property type="project" value="UniProtKB-EC"/>
</dbReference>
<evidence type="ECO:0000313" key="4">
    <source>
        <dbReference type="Proteomes" id="UP000276437"/>
    </source>
</evidence>
<dbReference type="SUPFAM" id="SSF109604">
    <property type="entry name" value="HD-domain/PDEase-like"/>
    <property type="match status" value="1"/>
</dbReference>
<feature type="domain" description="HD" evidence="1">
    <location>
        <begin position="152"/>
        <end position="264"/>
    </location>
</feature>
<dbReference type="PROSITE" id="PS51831">
    <property type="entry name" value="HD"/>
    <property type="match status" value="1"/>
</dbReference>
<dbReference type="PANTHER" id="PTHR43155">
    <property type="entry name" value="CYCLIC DI-GMP PHOSPHODIESTERASE PA4108-RELATED"/>
    <property type="match status" value="1"/>
</dbReference>
<dbReference type="OrthoDB" id="1677843at2"/>
<dbReference type="EMBL" id="AP018449">
    <property type="protein sequence ID" value="BBB89937.1"/>
    <property type="molecule type" value="Genomic_DNA"/>
</dbReference>
<dbReference type="KEGG" id="mana:MAMMFC1_00577"/>
<dbReference type="Pfam" id="PF13487">
    <property type="entry name" value="HD_5"/>
    <property type="match status" value="1"/>
</dbReference>
<dbReference type="InterPro" id="IPR037522">
    <property type="entry name" value="HD_GYP_dom"/>
</dbReference>
<dbReference type="Proteomes" id="UP000276437">
    <property type="component" value="Chromosome"/>
</dbReference>
<dbReference type="InterPro" id="IPR006674">
    <property type="entry name" value="HD_domain"/>
</dbReference>
<name>A0A348AFT9_9FIRM</name>
<proteinExistence type="predicted"/>
<evidence type="ECO:0000259" key="2">
    <source>
        <dbReference type="PROSITE" id="PS51832"/>
    </source>
</evidence>
<dbReference type="PANTHER" id="PTHR43155:SF2">
    <property type="entry name" value="CYCLIC DI-GMP PHOSPHODIESTERASE PA4108"/>
    <property type="match status" value="1"/>
</dbReference>
<keyword evidence="3" id="KW-0378">Hydrolase</keyword>
<dbReference type="RefSeq" id="WP_126306318.1">
    <property type="nucleotide sequence ID" value="NZ_AP018449.1"/>
</dbReference>
<sequence length="356" mass="39575">MGAKWVNVREISPGQVLGDSVCANMGKVLLSKGACLTTRSIQLLQNWGVIQVLIENYSDDASNAGDTGDTGIVENIVQTIDADKAKAFLEIDKKIDQLLINVDSVFDSVPKYRTIPLKPLQEISHSIFSELLEKNGLAERVITRNFDEDDDFKVHAVVVASLTAIISREMGFNHEQIIQATLAGLIHDIGRLIPSPTGRTSQSEHIENAAILLKKTIGIPKEIVLGVLQHHEKMDGTGIPMGYSAERIHPYARIIAVADFFHNLTCRTRKIDSFYTLDILRDEMFSSLDPEITQIFIRKVRDALMNTGVVLNDGRRALVTYFHSNDSRFPIVRTLAGEVVDLGKSPNIRIERFDNG</sequence>
<dbReference type="InterPro" id="IPR003607">
    <property type="entry name" value="HD/PDEase_dom"/>
</dbReference>